<dbReference type="PROSITE" id="PS51257">
    <property type="entry name" value="PROKAR_LIPOPROTEIN"/>
    <property type="match status" value="1"/>
</dbReference>
<gene>
    <name evidence="1" type="ORF">IAC07_04415</name>
</gene>
<dbReference type="AlphaFoldDB" id="A0A940IGF8"/>
<dbReference type="Proteomes" id="UP000771749">
    <property type="component" value="Unassembled WGS sequence"/>
</dbReference>
<reference evidence="1" key="1">
    <citation type="submission" date="2020-10" db="EMBL/GenBank/DDBJ databases">
        <authorList>
            <person name="Gilroy R."/>
        </authorList>
    </citation>
    <scope>NUCLEOTIDE SEQUENCE</scope>
    <source>
        <strain evidence="1">F1-3629</strain>
    </source>
</reference>
<dbReference type="Gene3D" id="2.60.40.10">
    <property type="entry name" value="Immunoglobulins"/>
    <property type="match status" value="1"/>
</dbReference>
<dbReference type="InterPro" id="IPR013783">
    <property type="entry name" value="Ig-like_fold"/>
</dbReference>
<comment type="caution">
    <text evidence="1">The sequence shown here is derived from an EMBL/GenBank/DDBJ whole genome shotgun (WGS) entry which is preliminary data.</text>
</comment>
<organism evidence="1 2">
    <name type="scientific">Candidatus Cryptobacteroides gallistercoris</name>
    <dbReference type="NCBI Taxonomy" id="2840765"/>
    <lineage>
        <taxon>Bacteria</taxon>
        <taxon>Pseudomonadati</taxon>
        <taxon>Bacteroidota</taxon>
        <taxon>Bacteroidia</taxon>
        <taxon>Bacteroidales</taxon>
        <taxon>Candidatus Cryptobacteroides</taxon>
    </lineage>
</organism>
<proteinExistence type="predicted"/>
<evidence type="ECO:0000313" key="2">
    <source>
        <dbReference type="Proteomes" id="UP000771749"/>
    </source>
</evidence>
<evidence type="ECO:0000313" key="1">
    <source>
        <dbReference type="EMBL" id="MBO8453953.1"/>
    </source>
</evidence>
<reference evidence="1" key="2">
    <citation type="journal article" date="2021" name="PeerJ">
        <title>Extensive microbial diversity within the chicken gut microbiome revealed by metagenomics and culture.</title>
        <authorList>
            <person name="Gilroy R."/>
            <person name="Ravi A."/>
            <person name="Getino M."/>
            <person name="Pursley I."/>
            <person name="Horton D.L."/>
            <person name="Alikhan N.F."/>
            <person name="Baker D."/>
            <person name="Gharbi K."/>
            <person name="Hall N."/>
            <person name="Watson M."/>
            <person name="Adriaenssens E.M."/>
            <person name="Foster-Nyarko E."/>
            <person name="Jarju S."/>
            <person name="Secka A."/>
            <person name="Antonio M."/>
            <person name="Oren A."/>
            <person name="Chaudhuri R.R."/>
            <person name="La Ragione R."/>
            <person name="Hildebrand F."/>
            <person name="Pallen M.J."/>
        </authorList>
    </citation>
    <scope>NUCLEOTIDE SEQUENCE</scope>
    <source>
        <strain evidence="1">F1-3629</strain>
    </source>
</reference>
<protein>
    <submittedName>
        <fullName evidence="1">Uncharacterized protein</fullName>
    </submittedName>
</protein>
<name>A0A940IGF8_9BACT</name>
<dbReference type="EMBL" id="JADIMJ010000065">
    <property type="protein sequence ID" value="MBO8453953.1"/>
    <property type="molecule type" value="Genomic_DNA"/>
</dbReference>
<sequence length="732" mass="80748">MKKFFVYASLLVIGGGIVLTGCKKEPAGPDQGQNPPAAEETDFAFETVELTQGSFGVKISPEDENMTYYFGLMSKDDYEANFEDGEALQQYNLEYFKQYAASQGISLDQLLIESLMRGEQEYIYYELAPAADYIFYAYGLSTEGESLTSVNEYEFRAPAVEFMDTDFTITATDVTSSSFTVNVRPSDDECFYFYDVMPAATYEEYCGSNPANVPAFVEQYLAATYESYYQDEYSVPQFVAGVTVRGESSDSESYINLDAESAYYVFAVGVANDMTAYTDAAVIEVVTSETPKNEYEVIRSNASDVTFTATISAAQDENFAVMLERSVYFSDTDTDADIIRALYTANGEDISEYIHSRSANVEFTRLIPDEDYLLLIFACSPDGSPKLDESKVNLMKVPVHTAGALMSDADFSIYMYDVAKTSATVNVDASSGYDDETYLFNYMTADEYASIESQVDYFGGTVDEYLQEDMNEFIDASLEEWNDSHSAASQMDRKEFLSRSLLEGVGMFAEYELTDLEPGTGYVVYLFGMKADGTFTTSAVTEEFTTVADAASLATLSLEVAATDFFETSSTMYGIWGFPGGSKDKYYVKTFIDNDEWAGKPASELAQLLQKEGIGYKFSSQTPITVNWGSIWYAYAVCYDTNGIPTDVYKIVYAVPETGEGGLNSDSIDFDLIVVSDSASSEGASLSVNAEGLLSPSAGRSASAFEMKPVDAARLHELLLRQAMMNDSNQTH</sequence>
<accession>A0A940IGF8</accession>